<reference evidence="1 2" key="1">
    <citation type="submission" date="2016-11" db="EMBL/GenBank/DDBJ databases">
        <title>Whole genomes of Flavobacteriaceae.</title>
        <authorList>
            <person name="Stine C."/>
            <person name="Li C."/>
            <person name="Tadesse D."/>
        </authorList>
    </citation>
    <scope>NUCLEOTIDE SEQUENCE [LARGE SCALE GENOMIC DNA]</scope>
    <source>
        <strain evidence="1 2">DSM 15937</strain>
    </source>
</reference>
<dbReference type="EMBL" id="MUGV01000007">
    <property type="protein sequence ID" value="OXA81263.1"/>
    <property type="molecule type" value="Genomic_DNA"/>
</dbReference>
<organism evidence="1 2">
    <name type="scientific">Flavobacterium frigidimaris</name>
    <dbReference type="NCBI Taxonomy" id="262320"/>
    <lineage>
        <taxon>Bacteria</taxon>
        <taxon>Pseudomonadati</taxon>
        <taxon>Bacteroidota</taxon>
        <taxon>Flavobacteriia</taxon>
        <taxon>Flavobacteriales</taxon>
        <taxon>Flavobacteriaceae</taxon>
        <taxon>Flavobacterium</taxon>
    </lineage>
</organism>
<dbReference type="InterPro" id="IPR018669">
    <property type="entry name" value="Toxin_HigB"/>
</dbReference>
<accession>A0ABX4BVA3</accession>
<dbReference type="RefSeq" id="WP_074659251.1">
    <property type="nucleotide sequence ID" value="NZ_MUGV01000007.1"/>
</dbReference>
<comment type="caution">
    <text evidence="1">The sequence shown here is derived from an EMBL/GenBank/DDBJ whole genome shotgun (WGS) entry which is preliminary data.</text>
</comment>
<gene>
    <name evidence="1" type="ORF">B0A65_03110</name>
</gene>
<evidence type="ECO:0000313" key="2">
    <source>
        <dbReference type="Proteomes" id="UP000198382"/>
    </source>
</evidence>
<evidence type="ECO:0000313" key="1">
    <source>
        <dbReference type="EMBL" id="OXA81263.1"/>
    </source>
</evidence>
<keyword evidence="2" id="KW-1185">Reference proteome</keyword>
<proteinExistence type="predicted"/>
<dbReference type="Pfam" id="PF09907">
    <property type="entry name" value="HigB_toxin"/>
    <property type="match status" value="1"/>
</dbReference>
<dbReference type="Proteomes" id="UP000198382">
    <property type="component" value="Unassembled WGS sequence"/>
</dbReference>
<protein>
    <submittedName>
        <fullName evidence="1">Addiction module toxin RelE</fullName>
    </submittedName>
</protein>
<name>A0ABX4BVA3_FLAFR</name>
<sequence>MRIIGKKTILKIKKKNIGNKKLCTEIDKLITDLENFDSREESINNIRNDADCVHCDGFYFFDINIHRTLILIEFDDDGQATIVWAGTHQEYESTFKNNKLTIEKWLRKNSYIE</sequence>